<accession>A0A1C4UDL8</accession>
<evidence type="ECO:0000313" key="3">
    <source>
        <dbReference type="Proteomes" id="UP000198551"/>
    </source>
</evidence>
<feature type="compositionally biased region" description="Low complexity" evidence="1">
    <location>
        <begin position="442"/>
        <end position="453"/>
    </location>
</feature>
<evidence type="ECO:0008006" key="4">
    <source>
        <dbReference type="Google" id="ProtNLM"/>
    </source>
</evidence>
<dbReference type="AlphaFoldDB" id="A0A1C4UDL8"/>
<proteinExistence type="predicted"/>
<keyword evidence="3" id="KW-1185">Reference proteome</keyword>
<evidence type="ECO:0000256" key="1">
    <source>
        <dbReference type="SAM" id="MobiDB-lite"/>
    </source>
</evidence>
<organism evidence="2 3">
    <name type="scientific">Micromonospora marina</name>
    <dbReference type="NCBI Taxonomy" id="307120"/>
    <lineage>
        <taxon>Bacteria</taxon>
        <taxon>Bacillati</taxon>
        <taxon>Actinomycetota</taxon>
        <taxon>Actinomycetes</taxon>
        <taxon>Micromonosporales</taxon>
        <taxon>Micromonosporaceae</taxon>
        <taxon>Micromonospora</taxon>
    </lineage>
</organism>
<protein>
    <recommendedName>
        <fullName evidence="4">Prenyltransferase and squalene oxidase repeat-containing protein</fullName>
    </recommendedName>
</protein>
<reference evidence="3" key="1">
    <citation type="submission" date="2016-06" db="EMBL/GenBank/DDBJ databases">
        <authorList>
            <person name="Varghese N."/>
        </authorList>
    </citation>
    <scope>NUCLEOTIDE SEQUENCE [LARGE SCALE GENOMIC DNA]</scope>
    <source>
        <strain evidence="3">DSM 45555</strain>
    </source>
</reference>
<name>A0A1C4UDL8_9ACTN</name>
<gene>
    <name evidence="2" type="ORF">GA0070215_101417</name>
</gene>
<dbReference type="Gene3D" id="1.50.10.20">
    <property type="match status" value="1"/>
</dbReference>
<feature type="compositionally biased region" description="Pro residues" evidence="1">
    <location>
        <begin position="357"/>
        <end position="386"/>
    </location>
</feature>
<dbReference type="InterPro" id="IPR008930">
    <property type="entry name" value="Terpenoid_cyclase/PrenylTrfase"/>
</dbReference>
<feature type="region of interest" description="Disordered" evidence="1">
    <location>
        <begin position="344"/>
        <end position="515"/>
    </location>
</feature>
<dbReference type="EMBL" id="FMCV01000001">
    <property type="protein sequence ID" value="SCE69798.1"/>
    <property type="molecule type" value="Genomic_DNA"/>
</dbReference>
<feature type="compositionally biased region" description="Pro residues" evidence="1">
    <location>
        <begin position="554"/>
        <end position="567"/>
    </location>
</feature>
<feature type="compositionally biased region" description="Pro residues" evidence="1">
    <location>
        <begin position="407"/>
        <end position="423"/>
    </location>
</feature>
<feature type="compositionally biased region" description="Low complexity" evidence="1">
    <location>
        <begin position="387"/>
        <end position="406"/>
    </location>
</feature>
<dbReference type="SUPFAM" id="SSF48239">
    <property type="entry name" value="Terpenoid cyclases/Protein prenyltransferases"/>
    <property type="match status" value="1"/>
</dbReference>
<sequence>MGPPGVPGGPIVLSGAPGVGIRRSRRPLGRVVLTELPRRDVGRASTVSAVVDLDAAIGFVVAHGDAVDRARLSRLRSGAPVPPDVLDAAEAGQAPGGGWPAVLDGDVASIDATCFRLAELDDLGALGRPAARHALDWLAARQLPDGGWDEDPSLAGLAPEWATPGDPEARLYQTANAGFWLTVAGLDARAAGPLDHRVGGAYAGVVQAAAQALAAQLAPDGSWPSFLPAGWLAAAVLHRQQMYYESARIQAVLADRVPQMSPADVAWLAATLRRADVGEEQWLLVSARRRLAETQRSDGGWDSDDGHQFDVHTTLRAIRACRPNTPEAPVSGAPFVVPQTAELPAPPAIPAPRRLPASPPSASPAPPVSSPPSSAPVSPPSAPVSPPSRSVSALPAPVSAPGSAEPAPAPAPSAAPAPAPALPLPTFASPALARPLTGPAGGSAASAGFGSDPSVRRGPELSSGRGPESSAGFGPDLPSGPGPGPSTGPVAAPALSAGPDGGPGPWSDWIVTPGLLPEEGTGIAARSVPDLPPGPVMPGLPPVVATPRAAPVSPGTPPLATPPPAPMAPTIASSLQPGTTPPVDPAEPADGGPLQLA</sequence>
<feature type="region of interest" description="Disordered" evidence="1">
    <location>
        <begin position="547"/>
        <end position="597"/>
    </location>
</feature>
<evidence type="ECO:0000313" key="2">
    <source>
        <dbReference type="EMBL" id="SCE69798.1"/>
    </source>
</evidence>
<feature type="compositionally biased region" description="Low complexity" evidence="1">
    <location>
        <begin position="424"/>
        <end position="433"/>
    </location>
</feature>
<dbReference type="Proteomes" id="UP000198551">
    <property type="component" value="Unassembled WGS sequence"/>
</dbReference>